<dbReference type="STRING" id="477680.SAMN05421788_110179"/>
<sequence length="278" mass="32058">MQYPLPQSNKPYYVFSTEQFAKQLVNNGFLQVSKFNLLKWALDNHINKYINKHHNKPLSIAIKSEIPRNKKITTRLTFKYHEQQASLQLLHIKCQQGNRKLDIKPADFEQIDIPGLVNTFSQDILFVKQPDNYKPSVISFTDKLLQSQFITKDQVPTVKDALARHINSISETINRKKEFILKLTTDTAPKGTIYSEIKLKYDIQKDALYIMGIHCQAGNQVKNFLPPTSIPLPALSTVKQSLSWNNSRKNPKQQNLDTANHNTIPTSSYKRIVPEKKR</sequence>
<dbReference type="EMBL" id="FTOR01000010">
    <property type="protein sequence ID" value="SIT31458.1"/>
    <property type="molecule type" value="Genomic_DNA"/>
</dbReference>
<gene>
    <name evidence="2" type="ORF">SAMN05421788_110179</name>
</gene>
<proteinExistence type="predicted"/>
<name>A0A173MA67_9BACT</name>
<keyword evidence="3" id="KW-1185">Reference proteome</keyword>
<dbReference type="AlphaFoldDB" id="A0A173MA67"/>
<protein>
    <submittedName>
        <fullName evidence="2">Uncharacterized protein</fullName>
    </submittedName>
</protein>
<accession>A0A173MA67</accession>
<evidence type="ECO:0000313" key="2">
    <source>
        <dbReference type="EMBL" id="SIT31458.1"/>
    </source>
</evidence>
<dbReference type="KEGG" id="fln:FLA_0434"/>
<feature type="region of interest" description="Disordered" evidence="1">
    <location>
        <begin position="244"/>
        <end position="278"/>
    </location>
</feature>
<evidence type="ECO:0000256" key="1">
    <source>
        <dbReference type="SAM" id="MobiDB-lite"/>
    </source>
</evidence>
<reference evidence="3" key="1">
    <citation type="submission" date="2017-01" db="EMBL/GenBank/DDBJ databases">
        <authorList>
            <person name="Varghese N."/>
            <person name="Submissions S."/>
        </authorList>
    </citation>
    <scope>NUCLEOTIDE SEQUENCE [LARGE SCALE GENOMIC DNA]</scope>
    <source>
        <strain evidence="3">DSM 21054</strain>
    </source>
</reference>
<feature type="compositionally biased region" description="Polar residues" evidence="1">
    <location>
        <begin position="244"/>
        <end position="269"/>
    </location>
</feature>
<evidence type="ECO:0000313" key="3">
    <source>
        <dbReference type="Proteomes" id="UP000186917"/>
    </source>
</evidence>
<dbReference type="RefSeq" id="WP_076381755.1">
    <property type="nucleotide sequence ID" value="NZ_AP017422.1"/>
</dbReference>
<dbReference type="Proteomes" id="UP000186917">
    <property type="component" value="Unassembled WGS sequence"/>
</dbReference>
<organism evidence="2 3">
    <name type="scientific">Filimonas lacunae</name>
    <dbReference type="NCBI Taxonomy" id="477680"/>
    <lineage>
        <taxon>Bacteria</taxon>
        <taxon>Pseudomonadati</taxon>
        <taxon>Bacteroidota</taxon>
        <taxon>Chitinophagia</taxon>
        <taxon>Chitinophagales</taxon>
        <taxon>Chitinophagaceae</taxon>
        <taxon>Filimonas</taxon>
    </lineage>
</organism>